<dbReference type="OrthoDB" id="9964057at2"/>
<dbReference type="STRING" id="100225.SAMN05421595_0543"/>
<reference evidence="3 4" key="1">
    <citation type="submission" date="2012-08" db="EMBL/GenBank/DDBJ databases">
        <title>Whole genome shotgun sequence of Austwickia chelonae NBRC 105200.</title>
        <authorList>
            <person name="Yoshida I."/>
            <person name="Hosoyama A."/>
            <person name="Tsuchikane K."/>
            <person name="Katsumata H."/>
            <person name="Ando Y."/>
            <person name="Ohji S."/>
            <person name="Hamada M."/>
            <person name="Tamura T."/>
            <person name="Yamazoe A."/>
            <person name="Yamazaki S."/>
            <person name="Fujita N."/>
        </authorList>
    </citation>
    <scope>NUCLEOTIDE SEQUENCE [LARGE SCALE GENOMIC DNA]</scope>
    <source>
        <strain evidence="3 4">NBRC 105200</strain>
    </source>
</reference>
<dbReference type="AlphaFoldDB" id="K6W894"/>
<evidence type="ECO:0000313" key="4">
    <source>
        <dbReference type="Proteomes" id="UP000008495"/>
    </source>
</evidence>
<evidence type="ECO:0000256" key="2">
    <source>
        <dbReference type="SAM" id="Phobius"/>
    </source>
</evidence>
<keyword evidence="2" id="KW-1133">Transmembrane helix</keyword>
<evidence type="ECO:0000256" key="1">
    <source>
        <dbReference type="SAM" id="MobiDB-lite"/>
    </source>
</evidence>
<keyword evidence="2" id="KW-0812">Transmembrane</keyword>
<organism evidence="3 4">
    <name type="scientific">Austwickia chelonae NBRC 105200</name>
    <dbReference type="NCBI Taxonomy" id="1184607"/>
    <lineage>
        <taxon>Bacteria</taxon>
        <taxon>Bacillati</taxon>
        <taxon>Actinomycetota</taxon>
        <taxon>Actinomycetes</taxon>
        <taxon>Micrococcales</taxon>
        <taxon>Dermatophilaceae</taxon>
        <taxon>Austwickia</taxon>
    </lineage>
</organism>
<feature type="region of interest" description="Disordered" evidence="1">
    <location>
        <begin position="47"/>
        <end position="95"/>
    </location>
</feature>
<gene>
    <name evidence="3" type="ORF">AUCHE_08_02710</name>
</gene>
<protein>
    <submittedName>
        <fullName evidence="3">Uncharacterized protein</fullName>
    </submittedName>
</protein>
<keyword evidence="4" id="KW-1185">Reference proteome</keyword>
<dbReference type="RefSeq" id="WP_006502781.1">
    <property type="nucleotide sequence ID" value="NZ_BAGZ01000008.1"/>
</dbReference>
<feature type="transmembrane region" description="Helical" evidence="2">
    <location>
        <begin position="6"/>
        <end position="28"/>
    </location>
</feature>
<accession>K6W894</accession>
<keyword evidence="2" id="KW-0472">Membrane</keyword>
<feature type="compositionally biased region" description="Low complexity" evidence="1">
    <location>
        <begin position="62"/>
        <end position="79"/>
    </location>
</feature>
<proteinExistence type="predicted"/>
<dbReference type="Proteomes" id="UP000008495">
    <property type="component" value="Unassembled WGS sequence"/>
</dbReference>
<comment type="caution">
    <text evidence="3">The sequence shown here is derived from an EMBL/GenBank/DDBJ whole genome shotgun (WGS) entry which is preliminary data.</text>
</comment>
<dbReference type="eggNOG" id="ENOG502ZJ9I">
    <property type="taxonomic scope" value="Bacteria"/>
</dbReference>
<sequence>MNGANQAVSGGIGGFLAFFLLACALWLLMMNMNKRLQNVKYDEELRHQREVAQDEEGPGDVDTGSSRQGGRSGTDGQDGARVGSGGSSPAAPSGK</sequence>
<dbReference type="EMBL" id="BAGZ01000008">
    <property type="protein sequence ID" value="GAB78027.1"/>
    <property type="molecule type" value="Genomic_DNA"/>
</dbReference>
<evidence type="ECO:0000313" key="3">
    <source>
        <dbReference type="EMBL" id="GAB78027.1"/>
    </source>
</evidence>
<name>K6W894_9MICO</name>